<dbReference type="EMBL" id="FNHI01000030">
    <property type="protein sequence ID" value="SDN58288.1"/>
    <property type="molecule type" value="Genomic_DNA"/>
</dbReference>
<feature type="domain" description="N-acetyltransferase" evidence="1">
    <location>
        <begin position="1"/>
        <end position="160"/>
    </location>
</feature>
<evidence type="ECO:0000259" key="1">
    <source>
        <dbReference type="PROSITE" id="PS51186"/>
    </source>
</evidence>
<dbReference type="GO" id="GO:0016747">
    <property type="term" value="F:acyltransferase activity, transferring groups other than amino-acyl groups"/>
    <property type="evidence" value="ECO:0007669"/>
    <property type="project" value="InterPro"/>
</dbReference>
<dbReference type="SUPFAM" id="SSF55729">
    <property type="entry name" value="Acyl-CoA N-acyltransferases (Nat)"/>
    <property type="match status" value="1"/>
</dbReference>
<keyword evidence="3" id="KW-1185">Reference proteome</keyword>
<dbReference type="Pfam" id="PF00583">
    <property type="entry name" value="Acetyltransf_1"/>
    <property type="match status" value="1"/>
</dbReference>
<dbReference type="OrthoDB" id="9788300at2"/>
<organism evidence="2 3">
    <name type="scientific">Streptomyces wuyuanensis</name>
    <dbReference type="NCBI Taxonomy" id="1196353"/>
    <lineage>
        <taxon>Bacteria</taxon>
        <taxon>Bacillati</taxon>
        <taxon>Actinomycetota</taxon>
        <taxon>Actinomycetes</taxon>
        <taxon>Kitasatosporales</taxon>
        <taxon>Streptomycetaceae</taxon>
        <taxon>Streptomyces</taxon>
    </lineage>
</organism>
<dbReference type="InterPro" id="IPR000182">
    <property type="entry name" value="GNAT_dom"/>
</dbReference>
<dbReference type="GeneID" id="40833857"/>
<dbReference type="STRING" id="1196353.SAMN05444921_13068"/>
<proteinExistence type="predicted"/>
<dbReference type="RefSeq" id="WP_093661606.1">
    <property type="nucleotide sequence ID" value="NZ_FNHI01000030.1"/>
</dbReference>
<dbReference type="Gene3D" id="3.40.630.30">
    <property type="match status" value="1"/>
</dbReference>
<dbReference type="PANTHER" id="PTHR43138">
    <property type="entry name" value="ACETYLTRANSFERASE, GNAT FAMILY"/>
    <property type="match status" value="1"/>
</dbReference>
<reference evidence="3" key="1">
    <citation type="submission" date="2016-10" db="EMBL/GenBank/DDBJ databases">
        <authorList>
            <person name="Varghese N."/>
            <person name="Submissions S."/>
        </authorList>
    </citation>
    <scope>NUCLEOTIDE SEQUENCE [LARGE SCALE GENOMIC DNA]</scope>
    <source>
        <strain evidence="3">CGMCC 4.7042</strain>
    </source>
</reference>
<evidence type="ECO:0000313" key="2">
    <source>
        <dbReference type="EMBL" id="SDN58288.1"/>
    </source>
</evidence>
<keyword evidence="2" id="KW-0808">Transferase</keyword>
<accession>A0A1H0CK66</accession>
<sequence>MLIREATAQDWDRIWPFWQRIVSAGDSYAWDPDTSEPAARALWMAPSHRVFVVEDEDGALVASAYVRPNYGGPAAHIANAGFMVDPEQAGRGIGRLLAEYVIDRARRDGYTGMVFNAVVETNPATRLWEALGFRVLGTVPGAFRHPEHGPVGLNIMFREL</sequence>
<dbReference type="CDD" id="cd04301">
    <property type="entry name" value="NAT_SF"/>
    <property type="match status" value="1"/>
</dbReference>
<dbReference type="PANTHER" id="PTHR43138:SF1">
    <property type="entry name" value="N-ACETYLTRANSFERASE ACA1"/>
    <property type="match status" value="1"/>
</dbReference>
<dbReference type="AlphaFoldDB" id="A0A1H0CK66"/>
<protein>
    <submittedName>
        <fullName evidence="2">L-amino acid N-acyltransferase YncA</fullName>
    </submittedName>
</protein>
<dbReference type="InterPro" id="IPR016181">
    <property type="entry name" value="Acyl_CoA_acyltransferase"/>
</dbReference>
<keyword evidence="2" id="KW-0012">Acyltransferase</keyword>
<dbReference type="Proteomes" id="UP000199063">
    <property type="component" value="Unassembled WGS sequence"/>
</dbReference>
<evidence type="ECO:0000313" key="3">
    <source>
        <dbReference type="Proteomes" id="UP000199063"/>
    </source>
</evidence>
<name>A0A1H0CK66_9ACTN</name>
<gene>
    <name evidence="2" type="ORF">SAMN05444921_13068</name>
</gene>
<dbReference type="PROSITE" id="PS51186">
    <property type="entry name" value="GNAT"/>
    <property type="match status" value="1"/>
</dbReference>
<dbReference type="InterPro" id="IPR052742">
    <property type="entry name" value="Mito_N-acetyltransferase"/>
</dbReference>